<dbReference type="GO" id="GO:0046872">
    <property type="term" value="F:metal ion binding"/>
    <property type="evidence" value="ECO:0007669"/>
    <property type="project" value="UniProtKB-KW"/>
</dbReference>
<keyword evidence="5 8" id="KW-0862">Zinc</keyword>
<dbReference type="Gene3D" id="2.10.110.10">
    <property type="entry name" value="Cysteine Rich Protein"/>
    <property type="match status" value="2"/>
</dbReference>
<dbReference type="GO" id="GO:0060537">
    <property type="term" value="P:muscle tissue development"/>
    <property type="evidence" value="ECO:0007669"/>
    <property type="project" value="TreeGrafter"/>
</dbReference>
<dbReference type="InterPro" id="IPR001781">
    <property type="entry name" value="Znf_LIM"/>
</dbReference>
<evidence type="ECO:0000256" key="2">
    <source>
        <dbReference type="ARBA" id="ARBA00022541"/>
    </source>
</evidence>
<keyword evidence="7" id="KW-0539">Nucleus</keyword>
<feature type="domain" description="LIM zinc-binding" evidence="9">
    <location>
        <begin position="140"/>
        <end position="201"/>
    </location>
</feature>
<evidence type="ECO:0000256" key="5">
    <source>
        <dbReference type="ARBA" id="ARBA00022833"/>
    </source>
</evidence>
<dbReference type="GO" id="GO:0030018">
    <property type="term" value="C:Z disc"/>
    <property type="evidence" value="ECO:0007669"/>
    <property type="project" value="TreeGrafter"/>
</dbReference>
<organism evidence="10 11">
    <name type="scientific">Plectus sambesii</name>
    <dbReference type="NCBI Taxonomy" id="2011161"/>
    <lineage>
        <taxon>Eukaryota</taxon>
        <taxon>Metazoa</taxon>
        <taxon>Ecdysozoa</taxon>
        <taxon>Nematoda</taxon>
        <taxon>Chromadorea</taxon>
        <taxon>Plectida</taxon>
        <taxon>Plectina</taxon>
        <taxon>Plectoidea</taxon>
        <taxon>Plectidae</taxon>
        <taxon>Plectus</taxon>
    </lineage>
</organism>
<dbReference type="GO" id="GO:0008307">
    <property type="term" value="F:structural constituent of muscle"/>
    <property type="evidence" value="ECO:0007669"/>
    <property type="project" value="TreeGrafter"/>
</dbReference>
<dbReference type="CDD" id="cd09326">
    <property type="entry name" value="LIM_CRP_like"/>
    <property type="match status" value="2"/>
</dbReference>
<feature type="domain" description="LIM zinc-binding" evidence="9">
    <location>
        <begin position="7"/>
        <end position="69"/>
    </location>
</feature>
<keyword evidence="3 8" id="KW-0479">Metal-binding</keyword>
<name>A0A914UJR1_9BILA</name>
<dbReference type="Proteomes" id="UP000887566">
    <property type="component" value="Unplaced"/>
</dbReference>
<protein>
    <submittedName>
        <fullName evidence="11">LIM zinc-binding domain-containing protein</fullName>
    </submittedName>
</protein>
<evidence type="ECO:0000256" key="1">
    <source>
        <dbReference type="ARBA" id="ARBA00004123"/>
    </source>
</evidence>
<evidence type="ECO:0000259" key="9">
    <source>
        <dbReference type="PROSITE" id="PS50023"/>
    </source>
</evidence>
<evidence type="ECO:0000256" key="4">
    <source>
        <dbReference type="ARBA" id="ARBA00022737"/>
    </source>
</evidence>
<keyword evidence="10" id="KW-1185">Reference proteome</keyword>
<evidence type="ECO:0000256" key="6">
    <source>
        <dbReference type="ARBA" id="ARBA00023038"/>
    </source>
</evidence>
<evidence type="ECO:0000256" key="7">
    <source>
        <dbReference type="ARBA" id="ARBA00023242"/>
    </source>
</evidence>
<dbReference type="FunFam" id="2.10.110.10:FF:000001">
    <property type="entry name" value="Cysteine and glycine-rich protein 1"/>
    <property type="match status" value="2"/>
</dbReference>
<dbReference type="GO" id="GO:0007517">
    <property type="term" value="P:muscle organ development"/>
    <property type="evidence" value="ECO:0007669"/>
    <property type="project" value="UniProtKB-KW"/>
</dbReference>
<dbReference type="PROSITE" id="PS50023">
    <property type="entry name" value="LIM_DOMAIN_2"/>
    <property type="match status" value="2"/>
</dbReference>
<accession>A0A914UJR1</accession>
<evidence type="ECO:0000313" key="10">
    <source>
        <dbReference type="Proteomes" id="UP000887566"/>
    </source>
</evidence>
<dbReference type="SUPFAM" id="SSF57716">
    <property type="entry name" value="Glucocorticoid receptor-like (DNA-binding domain)"/>
    <property type="match status" value="4"/>
</dbReference>
<dbReference type="AlphaFoldDB" id="A0A914UJR1"/>
<proteinExistence type="predicted"/>
<keyword evidence="4" id="KW-0677">Repeat</keyword>
<dbReference type="GO" id="GO:0042805">
    <property type="term" value="F:actinin binding"/>
    <property type="evidence" value="ECO:0007669"/>
    <property type="project" value="TreeGrafter"/>
</dbReference>
<keyword evidence="6 8" id="KW-0440">LIM domain</keyword>
<dbReference type="PANTHER" id="PTHR24215:SF35">
    <property type="entry name" value="MUSCLE LIM PROTEIN MLP84B"/>
    <property type="match status" value="1"/>
</dbReference>
<evidence type="ECO:0000313" key="11">
    <source>
        <dbReference type="WBParaSite" id="PSAMB.scaffold1065size36429.g10724.t1"/>
    </source>
</evidence>
<reference evidence="11" key="1">
    <citation type="submission" date="2022-11" db="UniProtKB">
        <authorList>
            <consortium name="WormBaseParasite"/>
        </authorList>
    </citation>
    <scope>IDENTIFICATION</scope>
</reference>
<dbReference type="SMART" id="SM00132">
    <property type="entry name" value="LIM"/>
    <property type="match status" value="2"/>
</dbReference>
<dbReference type="Pfam" id="PF00412">
    <property type="entry name" value="LIM"/>
    <property type="match status" value="2"/>
</dbReference>
<comment type="subcellular location">
    <subcellularLocation>
        <location evidence="1">Nucleus</location>
    </subcellularLocation>
</comment>
<evidence type="ECO:0000256" key="3">
    <source>
        <dbReference type="ARBA" id="ARBA00022723"/>
    </source>
</evidence>
<dbReference type="GO" id="GO:0045214">
    <property type="term" value="P:sarcomere organization"/>
    <property type="evidence" value="ECO:0007669"/>
    <property type="project" value="TreeGrafter"/>
</dbReference>
<sequence length="217" mass="23793">MWGGGGNFCPRCDKRVYYAEEVIAIGKHWHKSCFLCASPECHKRLDSRSCTDHDGEAYCQHCYKRLFGPKGYGFGVGAGTLSMDTGDEREDQNITSNVSSYARAQAAPLIDSNGQVSSPKQTTPTSPKQPFMPLLGGGPLICPRCSKTVYDAEKMMGGGSAWHKLTCFTCVECNRRLESTTLCEREGELYCKTCYGRNFGPKGYGYGVGAGTLQMQQ</sequence>
<dbReference type="WBParaSite" id="PSAMB.scaffold1065size36429.g10724.t1">
    <property type="protein sequence ID" value="PSAMB.scaffold1065size36429.g10724.t1"/>
    <property type="gene ID" value="PSAMB.scaffold1065size36429.g10724"/>
</dbReference>
<keyword evidence="2" id="KW-0517">Myogenesis</keyword>
<dbReference type="PANTHER" id="PTHR24215">
    <property type="entry name" value="RHO-GTPASE-ACTIVATING PROTEIN LRG1"/>
    <property type="match status" value="1"/>
</dbReference>
<evidence type="ECO:0000256" key="8">
    <source>
        <dbReference type="PROSITE-ProRule" id="PRU00125"/>
    </source>
</evidence>
<dbReference type="GO" id="GO:0005634">
    <property type="term" value="C:nucleus"/>
    <property type="evidence" value="ECO:0007669"/>
    <property type="project" value="UniProtKB-SubCell"/>
</dbReference>